<dbReference type="SMART" id="SM00382">
    <property type="entry name" value="AAA"/>
    <property type="match status" value="1"/>
</dbReference>
<dbReference type="InterPro" id="IPR027417">
    <property type="entry name" value="P-loop_NTPase"/>
</dbReference>
<dbReference type="Proteomes" id="UP001181693">
    <property type="component" value="Unassembled WGS sequence"/>
</dbReference>
<feature type="region of interest" description="Disordered" evidence="1">
    <location>
        <begin position="142"/>
        <end position="189"/>
    </location>
</feature>
<feature type="compositionally biased region" description="Basic and acidic residues" evidence="1">
    <location>
        <begin position="371"/>
        <end position="385"/>
    </location>
</feature>
<feature type="compositionally biased region" description="Basic and acidic residues" evidence="1">
    <location>
        <begin position="419"/>
        <end position="429"/>
    </location>
</feature>
<feature type="compositionally biased region" description="Polar residues" evidence="1">
    <location>
        <begin position="457"/>
        <end position="469"/>
    </location>
</feature>
<evidence type="ECO:0000256" key="1">
    <source>
        <dbReference type="SAM" id="MobiDB-lite"/>
    </source>
</evidence>
<feature type="compositionally biased region" description="Basic and acidic residues" evidence="1">
    <location>
        <begin position="1094"/>
        <end position="1116"/>
    </location>
</feature>
<organism evidence="3 4">
    <name type="scientific">Pyxicephalus adspersus</name>
    <name type="common">African bullfrog</name>
    <dbReference type="NCBI Taxonomy" id="30357"/>
    <lineage>
        <taxon>Eukaryota</taxon>
        <taxon>Metazoa</taxon>
        <taxon>Chordata</taxon>
        <taxon>Craniata</taxon>
        <taxon>Vertebrata</taxon>
        <taxon>Euteleostomi</taxon>
        <taxon>Amphibia</taxon>
        <taxon>Batrachia</taxon>
        <taxon>Anura</taxon>
        <taxon>Neobatrachia</taxon>
        <taxon>Ranoidea</taxon>
        <taxon>Pyxicephalidae</taxon>
        <taxon>Pyxicephalinae</taxon>
        <taxon>Pyxicephalus</taxon>
    </lineage>
</organism>
<feature type="region of interest" description="Disordered" evidence="1">
    <location>
        <begin position="1232"/>
        <end position="1256"/>
    </location>
</feature>
<evidence type="ECO:0000313" key="3">
    <source>
        <dbReference type="EMBL" id="DBA21827.1"/>
    </source>
</evidence>
<dbReference type="SUPFAM" id="SSF52540">
    <property type="entry name" value="P-loop containing nucleoside triphosphate hydrolases"/>
    <property type="match status" value="1"/>
</dbReference>
<evidence type="ECO:0000313" key="4">
    <source>
        <dbReference type="Proteomes" id="UP001181693"/>
    </source>
</evidence>
<gene>
    <name evidence="3" type="ORF">GDO54_012956</name>
</gene>
<comment type="caution">
    <text evidence="3">The sequence shown here is derived from an EMBL/GenBank/DDBJ whole genome shotgun (WGS) entry which is preliminary data.</text>
</comment>
<dbReference type="GO" id="GO:0016887">
    <property type="term" value="F:ATP hydrolysis activity"/>
    <property type="evidence" value="ECO:0007669"/>
    <property type="project" value="InterPro"/>
</dbReference>
<dbReference type="GO" id="GO:0005634">
    <property type="term" value="C:nucleus"/>
    <property type="evidence" value="ECO:0007669"/>
    <property type="project" value="TreeGrafter"/>
</dbReference>
<dbReference type="PANTHER" id="PTHR23389:SF21">
    <property type="entry name" value="ATPASE FAMILY AAA DOMAIN-CONTAINING PROTEIN 5"/>
    <property type="match status" value="1"/>
</dbReference>
<dbReference type="GO" id="GO:0061860">
    <property type="term" value="F:DNA clamp unloader activity"/>
    <property type="evidence" value="ECO:0007669"/>
    <property type="project" value="TreeGrafter"/>
</dbReference>
<feature type="domain" description="AAA+ ATPase" evidence="2">
    <location>
        <begin position="974"/>
        <end position="1176"/>
    </location>
</feature>
<feature type="compositionally biased region" description="Acidic residues" evidence="1">
    <location>
        <begin position="959"/>
        <end position="970"/>
    </location>
</feature>
<reference evidence="3" key="1">
    <citation type="thesis" date="2020" institute="ProQuest LLC" country="789 East Eisenhower Parkway, Ann Arbor, MI, USA">
        <title>Comparative Genomics and Chromosome Evolution.</title>
        <authorList>
            <person name="Mudd A.B."/>
        </authorList>
    </citation>
    <scope>NUCLEOTIDE SEQUENCE</scope>
    <source>
        <strain evidence="3">1538</strain>
        <tissue evidence="3">Blood</tissue>
    </source>
</reference>
<feature type="region of interest" description="Disordered" evidence="1">
    <location>
        <begin position="561"/>
        <end position="605"/>
    </location>
</feature>
<keyword evidence="4" id="KW-1185">Reference proteome</keyword>
<evidence type="ECO:0000259" key="2">
    <source>
        <dbReference type="SMART" id="SM00382"/>
    </source>
</evidence>
<feature type="compositionally biased region" description="Basic and acidic residues" evidence="1">
    <location>
        <begin position="7"/>
        <end position="23"/>
    </location>
</feature>
<feature type="compositionally biased region" description="Basic and acidic residues" evidence="1">
    <location>
        <begin position="943"/>
        <end position="958"/>
    </location>
</feature>
<dbReference type="InterPro" id="IPR003593">
    <property type="entry name" value="AAA+_ATPase"/>
</dbReference>
<feature type="region of interest" description="Disordered" evidence="1">
    <location>
        <begin position="341"/>
        <end position="486"/>
    </location>
</feature>
<accession>A0AAV3ACD8</accession>
<dbReference type="GO" id="GO:0003677">
    <property type="term" value="F:DNA binding"/>
    <property type="evidence" value="ECO:0007669"/>
    <property type="project" value="TreeGrafter"/>
</dbReference>
<feature type="compositionally biased region" description="Polar residues" evidence="1">
    <location>
        <begin position="434"/>
        <end position="445"/>
    </location>
</feature>
<feature type="region of interest" description="Disordered" evidence="1">
    <location>
        <begin position="223"/>
        <end position="246"/>
    </location>
</feature>
<sequence>MSTGRAGVDEYGARRQRKDEEPPNKTIKNYFSPVSKVIDKSSPRPSNIADYFIRSSPVIEKGSSPERTPRTDPNPQLPPTPLSTSSRASGRINKQAKRTQLIKKLNNVVTKAESDGDNPPGKAGFMGSDTAALLAEICSKAEDLEDEAESQQSQAASNTGLSEGNLKRKHGAHPAKAAAEPSLHCNNVLSDSTMNNSSIELHTDNTSSPSTISFEDFVRSQAEKDSVLSGSHGTSIENTDLPQQTSPKTMTIQAQVHLSSLLASPTKVPAKIASIFCKKKMAEEQKKADQTGNSDHVIQKRKSNVVIEEEDLELAVIDIEAIEPTKQKSTAAERQQFMKAFRQAGENPKNLAKKCAGKKKDLNTNTTEGTDDGKIQESGEKSPDKDGEDDNPAENKPSESVKGQKLKRELKKTKKIHSEKRLPVTERKAKPQSLEETSQPPQQSPVLRRSLRRHRAQTTSGSPVPTTHESPPLMSTPKIKTPSRKNDIYKAEVLTVSSDLESPIRMRFTRLRRRISDRQNASISDDEAFTPGRKKVSSNNKKIDKAKQILEKAKAIQQNIVKAETSQRRSARQQKRLSQDSTTKAPKKTPICQSSKQPKQKNKANLRSLNDVLGKKEKAKISASSVLSLQTSEQKSLRLTFMSLIIYFSSEASENSQDDEHFKAKREFLRSGLPDSLKRNIAKVAALKEAYALSSMSFHSVVHVQQKDGCEKWHMVMPHCPLLVKLVPVSLDVPDVTSFTLSIGDFTSCSVPVTLQHFPGMLTRKAIFSEAVRNCLLEEIRWYNPQFPVRRFFTQFLKKQKDYLALQDNKPGGQQPDRNLRNKTAEEADNLAKRKRKDSPGLKSKKRKSDPTKDEPDEESAGKTRKQRLSRGSLRRSGPSRDPDVIVIEEEETPGPDAEGPVCEDVLWTEKYQPQSSSELIGNYVAIRSLHSWLRDWKARAEREERRTQKMEKDKNDTWDTDDFNEEDSDEDSLCNTMLISGPPGVGKTAAVYACAQELGFKVFEVNASCQRNGRQILAQLKEATQSHQVDQQGVNAHKPCFFSSYSLGKSPRKLHSPKAVVSSPRKPPMSPRGGKKGLAPKSLANFFKAAPKQKSEEKKTSLGHGKEKGTDETQRKSATSLILFEEVDVIFDEDSGFLSAIKTFMSTTKRPVILTTSDAMFGSMFDGVFEEITFHVPSVVNVASYLQVLCLAENLRMDTKDLMTFLTANTCDIRQSLLQLQFWARSGGGGLKEKELSPPAGKHGTLTSAAEEDPGKSSIDVTLEMHPKELPECNFGCAENLMGLSSLVPPTEGLVPFVKGRISKPEELGRIMQLLSEFQTRNQDLLFCNLENLLPLPLHVKESQAPVYESTEPAPSMEEEDVKMSAQMKRRKKLLLLNDSDLFDSDSRSLDENVFNKVTVDEPVDENQSYTHENPGKAVSHSVPLRRKLAGAELMASCLVYTCLDSMATFADNLSYLDCCTCEAAEQAYAYNMNWTESRLRHGLCDSLRIDTADPMIVQTAGEIRAYIEGLAFHKCSSALTKTLDTSLEQCRQAGHDPTEQLTLQVSKSRQEVNFSQTSTATATAEKRLSVVRTVLSNRAFITLGNRQVNVTEYLPALRSICRIEKAKEEGKTKRRFLHYLEGIHLELPKTTVNSLATDFP</sequence>
<feature type="compositionally biased region" description="Polar residues" evidence="1">
    <location>
        <begin position="150"/>
        <end position="162"/>
    </location>
</feature>
<dbReference type="PANTHER" id="PTHR23389">
    <property type="entry name" value="CHROMOSOME TRANSMISSION FIDELITY FACTOR 18"/>
    <property type="match status" value="1"/>
</dbReference>
<proteinExistence type="predicted"/>
<protein>
    <recommendedName>
        <fullName evidence="2">AAA+ ATPase domain-containing protein</fullName>
    </recommendedName>
</protein>
<dbReference type="Pfam" id="PF00004">
    <property type="entry name" value="AAA"/>
    <property type="match status" value="1"/>
</dbReference>
<feature type="compositionally biased region" description="Basic residues" evidence="1">
    <location>
        <begin position="404"/>
        <end position="418"/>
    </location>
</feature>
<dbReference type="FunFam" id="3.40.50.300:FF:000846">
    <property type="entry name" value="ATPase family AAA domain-containing protein 5"/>
    <property type="match status" value="1"/>
</dbReference>
<feature type="region of interest" description="Disordered" evidence="1">
    <location>
        <begin position="522"/>
        <end position="541"/>
    </location>
</feature>
<dbReference type="EMBL" id="DYDO01000006">
    <property type="protein sequence ID" value="DBA21827.1"/>
    <property type="molecule type" value="Genomic_DNA"/>
</dbReference>
<dbReference type="InterPro" id="IPR003959">
    <property type="entry name" value="ATPase_AAA_core"/>
</dbReference>
<name>A0AAV3ACD8_PYXAD</name>
<feature type="region of interest" description="Disordered" evidence="1">
    <location>
        <begin position="1"/>
        <end position="128"/>
    </location>
</feature>
<dbReference type="Gene3D" id="3.40.50.300">
    <property type="entry name" value="P-loop containing nucleotide triphosphate hydrolases"/>
    <property type="match status" value="1"/>
</dbReference>
<dbReference type="CDD" id="cd00009">
    <property type="entry name" value="AAA"/>
    <property type="match status" value="1"/>
</dbReference>
<feature type="region of interest" description="Disordered" evidence="1">
    <location>
        <begin position="1050"/>
        <end position="1116"/>
    </location>
</feature>
<feature type="compositionally biased region" description="Basic and acidic residues" evidence="1">
    <location>
        <begin position="818"/>
        <end position="832"/>
    </location>
</feature>
<feature type="region of interest" description="Disordered" evidence="1">
    <location>
        <begin position="943"/>
        <end position="970"/>
    </location>
</feature>
<feature type="compositionally biased region" description="Polar residues" evidence="1">
    <location>
        <begin position="228"/>
        <end position="246"/>
    </location>
</feature>
<dbReference type="GO" id="GO:0005524">
    <property type="term" value="F:ATP binding"/>
    <property type="evidence" value="ECO:0007669"/>
    <property type="project" value="InterPro"/>
</dbReference>
<feature type="compositionally biased region" description="Basic residues" evidence="1">
    <location>
        <begin position="833"/>
        <end position="848"/>
    </location>
</feature>
<feature type="region of interest" description="Disordered" evidence="1">
    <location>
        <begin position="805"/>
        <end position="901"/>
    </location>
</feature>